<protein>
    <submittedName>
        <fullName evidence="1">Uncharacterized protein</fullName>
    </submittedName>
</protein>
<dbReference type="EMBL" id="HACG01013551">
    <property type="protein sequence ID" value="CEK60416.1"/>
    <property type="molecule type" value="Transcribed_RNA"/>
</dbReference>
<gene>
    <name evidence="1" type="primary">ORF39324</name>
</gene>
<proteinExistence type="predicted"/>
<feature type="non-terminal residue" evidence="1">
    <location>
        <position position="1"/>
    </location>
</feature>
<accession>A0A0B6YXJ3</accession>
<name>A0A0B6YXJ3_9EUPU</name>
<dbReference type="AlphaFoldDB" id="A0A0B6YXJ3"/>
<evidence type="ECO:0000313" key="1">
    <source>
        <dbReference type="EMBL" id="CEK60416.1"/>
    </source>
</evidence>
<feature type="non-terminal residue" evidence="1">
    <location>
        <position position="72"/>
    </location>
</feature>
<reference evidence="1" key="1">
    <citation type="submission" date="2014-12" db="EMBL/GenBank/DDBJ databases">
        <title>Insight into the proteome of Arion vulgaris.</title>
        <authorList>
            <person name="Aradska J."/>
            <person name="Bulat T."/>
            <person name="Smidak R."/>
            <person name="Sarate P."/>
            <person name="Gangsoo J."/>
            <person name="Sialana F."/>
            <person name="Bilban M."/>
            <person name="Lubec G."/>
        </authorList>
    </citation>
    <scope>NUCLEOTIDE SEQUENCE</scope>
    <source>
        <tissue evidence="1">Skin</tissue>
    </source>
</reference>
<organism evidence="1">
    <name type="scientific">Arion vulgaris</name>
    <dbReference type="NCBI Taxonomy" id="1028688"/>
    <lineage>
        <taxon>Eukaryota</taxon>
        <taxon>Metazoa</taxon>
        <taxon>Spiralia</taxon>
        <taxon>Lophotrochozoa</taxon>
        <taxon>Mollusca</taxon>
        <taxon>Gastropoda</taxon>
        <taxon>Heterobranchia</taxon>
        <taxon>Euthyneura</taxon>
        <taxon>Panpulmonata</taxon>
        <taxon>Eupulmonata</taxon>
        <taxon>Stylommatophora</taxon>
        <taxon>Helicina</taxon>
        <taxon>Arionoidea</taxon>
        <taxon>Arionidae</taxon>
        <taxon>Arion</taxon>
    </lineage>
</organism>
<sequence length="72" mass="7903">ITEYMANKVLPVLDVSNPANSPLLLSVYRTILSVNAIMKGMDSVVKVCKNQFCGPYRNEAGKIDLLYNALKG</sequence>